<evidence type="ECO:0008006" key="4">
    <source>
        <dbReference type="Google" id="ProtNLM"/>
    </source>
</evidence>
<evidence type="ECO:0000313" key="2">
    <source>
        <dbReference type="EMBL" id="KAK9917331.1"/>
    </source>
</evidence>
<dbReference type="EMBL" id="JALJOT010000002">
    <property type="protein sequence ID" value="KAK9917331.1"/>
    <property type="molecule type" value="Genomic_DNA"/>
</dbReference>
<comment type="caution">
    <text evidence="2">The sequence shown here is derived from an EMBL/GenBank/DDBJ whole genome shotgun (WGS) entry which is preliminary data.</text>
</comment>
<name>A0ABR2Z0X4_9CHLO</name>
<feature type="region of interest" description="Disordered" evidence="1">
    <location>
        <begin position="15"/>
        <end position="42"/>
    </location>
</feature>
<accession>A0ABR2Z0X4</accession>
<protein>
    <recommendedName>
        <fullName evidence="4">Kazal-like domain-containing protein</fullName>
    </recommendedName>
</protein>
<organism evidence="2 3">
    <name type="scientific">Coccomyxa subellipsoidea</name>
    <dbReference type="NCBI Taxonomy" id="248742"/>
    <lineage>
        <taxon>Eukaryota</taxon>
        <taxon>Viridiplantae</taxon>
        <taxon>Chlorophyta</taxon>
        <taxon>core chlorophytes</taxon>
        <taxon>Trebouxiophyceae</taxon>
        <taxon>Trebouxiophyceae incertae sedis</taxon>
        <taxon>Coccomyxaceae</taxon>
        <taxon>Coccomyxa</taxon>
    </lineage>
</organism>
<proteinExistence type="predicted"/>
<gene>
    <name evidence="2" type="ORF">WJX75_003176</name>
</gene>
<dbReference type="Proteomes" id="UP001491310">
    <property type="component" value="Unassembled WGS sequence"/>
</dbReference>
<sequence length="124" mass="13130">MHIDGKGCPAAVGRALRAPSTGESPAARGYSSSRPSAVKPATPLCRSNNHYGDIRTGQAEMTASRSHALFALWAVVMLAATMQASGIRNLLQPPQFNCSTPYELELASHCPHDGQTYQVCEAGC</sequence>
<reference evidence="2 3" key="1">
    <citation type="journal article" date="2024" name="Nat. Commun.">
        <title>Phylogenomics reveals the evolutionary origins of lichenization in chlorophyte algae.</title>
        <authorList>
            <person name="Puginier C."/>
            <person name="Libourel C."/>
            <person name="Otte J."/>
            <person name="Skaloud P."/>
            <person name="Haon M."/>
            <person name="Grisel S."/>
            <person name="Petersen M."/>
            <person name="Berrin J.G."/>
            <person name="Delaux P.M."/>
            <person name="Dal Grande F."/>
            <person name="Keller J."/>
        </authorList>
    </citation>
    <scope>NUCLEOTIDE SEQUENCE [LARGE SCALE GENOMIC DNA]</scope>
    <source>
        <strain evidence="2 3">SAG 216-7</strain>
    </source>
</reference>
<evidence type="ECO:0000256" key="1">
    <source>
        <dbReference type="SAM" id="MobiDB-lite"/>
    </source>
</evidence>
<evidence type="ECO:0000313" key="3">
    <source>
        <dbReference type="Proteomes" id="UP001491310"/>
    </source>
</evidence>
<keyword evidence="3" id="KW-1185">Reference proteome</keyword>